<dbReference type="InterPro" id="IPR041916">
    <property type="entry name" value="Anti_sigma_zinc_sf"/>
</dbReference>
<feature type="domain" description="Putative zinc-finger" evidence="4">
    <location>
        <begin position="10"/>
        <end position="39"/>
    </location>
</feature>
<dbReference type="OrthoDB" id="3822520at2"/>
<comment type="caution">
    <text evidence="5">The sequence shown here is derived from an EMBL/GenBank/DDBJ whole genome shotgun (WGS) entry which is preliminary data.</text>
</comment>
<feature type="transmembrane region" description="Helical" evidence="3">
    <location>
        <begin position="165"/>
        <end position="184"/>
    </location>
</feature>
<proteinExistence type="predicted"/>
<dbReference type="RefSeq" id="WP_119924492.1">
    <property type="nucleotide sequence ID" value="NZ_QZEY01000001.1"/>
</dbReference>
<keyword evidence="1" id="KW-0805">Transcription regulation</keyword>
<evidence type="ECO:0000256" key="3">
    <source>
        <dbReference type="SAM" id="Phobius"/>
    </source>
</evidence>
<feature type="transmembrane region" description="Helical" evidence="3">
    <location>
        <begin position="94"/>
        <end position="113"/>
    </location>
</feature>
<evidence type="ECO:0000313" key="6">
    <source>
        <dbReference type="Proteomes" id="UP000265768"/>
    </source>
</evidence>
<sequence>MNRPWHLPEDLIERYVTGRLEPAQVLSVESHLARCEPCRAAVPYEREWLAASWERIEDLVDRPRARPVARLLRRFGVPGHVATLLVATPALARGWLVAVTAVTAFAVAAAHLVGRDPAAAFDGLLPFLVAAPVLPLAGIAVAYGPRVDPVHETQAATPLAGARVLLLRALAVLVTAMALTGAATPLLPGPPGLTTAWLLPALALTATTLALSTWFPPPVSAAVLIVAWLGAVLASTELAGDGLALFSPAAQVVYGLAVAALVPLVYLRRARFDPGESR</sequence>
<feature type="transmembrane region" description="Helical" evidence="3">
    <location>
        <begin position="196"/>
        <end position="215"/>
    </location>
</feature>
<name>A0A3A4B9F5_9ACTN</name>
<gene>
    <name evidence="5" type="ORF">D5H75_01570</name>
</gene>
<evidence type="ECO:0000256" key="1">
    <source>
        <dbReference type="ARBA" id="ARBA00023015"/>
    </source>
</evidence>
<organism evidence="5 6">
    <name type="scientific">Bailinhaonella thermotolerans</name>
    <dbReference type="NCBI Taxonomy" id="1070861"/>
    <lineage>
        <taxon>Bacteria</taxon>
        <taxon>Bacillati</taxon>
        <taxon>Actinomycetota</taxon>
        <taxon>Actinomycetes</taxon>
        <taxon>Streptosporangiales</taxon>
        <taxon>Streptosporangiaceae</taxon>
        <taxon>Bailinhaonella</taxon>
    </lineage>
</organism>
<keyword evidence="3" id="KW-0812">Transmembrane</keyword>
<dbReference type="Gene3D" id="1.10.10.1320">
    <property type="entry name" value="Anti-sigma factor, zinc-finger domain"/>
    <property type="match status" value="1"/>
</dbReference>
<feature type="transmembrane region" description="Helical" evidence="3">
    <location>
        <begin position="245"/>
        <end position="267"/>
    </location>
</feature>
<evidence type="ECO:0000259" key="4">
    <source>
        <dbReference type="Pfam" id="PF13490"/>
    </source>
</evidence>
<accession>A0A3A4B9F5</accession>
<keyword evidence="3" id="KW-1133">Transmembrane helix</keyword>
<dbReference type="Pfam" id="PF13490">
    <property type="entry name" value="zf-HC2"/>
    <property type="match status" value="1"/>
</dbReference>
<evidence type="ECO:0000313" key="5">
    <source>
        <dbReference type="EMBL" id="RJL35519.1"/>
    </source>
</evidence>
<dbReference type="EMBL" id="QZEY01000001">
    <property type="protein sequence ID" value="RJL35519.1"/>
    <property type="molecule type" value="Genomic_DNA"/>
</dbReference>
<feature type="transmembrane region" description="Helical" evidence="3">
    <location>
        <begin position="125"/>
        <end position="144"/>
    </location>
</feature>
<dbReference type="AlphaFoldDB" id="A0A3A4B9F5"/>
<dbReference type="Proteomes" id="UP000265768">
    <property type="component" value="Unassembled WGS sequence"/>
</dbReference>
<evidence type="ECO:0000256" key="2">
    <source>
        <dbReference type="ARBA" id="ARBA00023163"/>
    </source>
</evidence>
<keyword evidence="2" id="KW-0804">Transcription</keyword>
<dbReference type="InterPro" id="IPR027383">
    <property type="entry name" value="Znf_put"/>
</dbReference>
<protein>
    <submittedName>
        <fullName evidence="5">Zf-HC2 domain-containing protein</fullName>
    </submittedName>
</protein>
<keyword evidence="6" id="KW-1185">Reference proteome</keyword>
<feature type="transmembrane region" description="Helical" evidence="3">
    <location>
        <begin position="222"/>
        <end position="239"/>
    </location>
</feature>
<keyword evidence="3" id="KW-0472">Membrane</keyword>
<reference evidence="5 6" key="1">
    <citation type="submission" date="2018-09" db="EMBL/GenBank/DDBJ databases">
        <title>YIM 75507 draft genome.</title>
        <authorList>
            <person name="Tang S."/>
            <person name="Feng Y."/>
        </authorList>
    </citation>
    <scope>NUCLEOTIDE SEQUENCE [LARGE SCALE GENOMIC DNA]</scope>
    <source>
        <strain evidence="5 6">YIM 75507</strain>
    </source>
</reference>